<proteinExistence type="predicted"/>
<comment type="caution">
    <text evidence="3">The sequence shown here is derived from an EMBL/GenBank/DDBJ whole genome shotgun (WGS) entry which is preliminary data.</text>
</comment>
<feature type="compositionally biased region" description="Gly residues" evidence="1">
    <location>
        <begin position="194"/>
        <end position="212"/>
    </location>
</feature>
<gene>
    <name evidence="3" type="ORF">EDM22_08945</name>
</gene>
<dbReference type="Proteomes" id="UP000275048">
    <property type="component" value="Unassembled WGS sequence"/>
</dbReference>
<dbReference type="AlphaFoldDB" id="A0A3M8AFJ0"/>
<accession>A0A3M8AFJ0</accession>
<evidence type="ECO:0000256" key="1">
    <source>
        <dbReference type="SAM" id="MobiDB-lite"/>
    </source>
</evidence>
<keyword evidence="2" id="KW-0732">Signal</keyword>
<feature type="compositionally biased region" description="Low complexity" evidence="1">
    <location>
        <begin position="40"/>
        <end position="56"/>
    </location>
</feature>
<keyword evidence="4" id="KW-1185">Reference proteome</keyword>
<feature type="region of interest" description="Disordered" evidence="1">
    <location>
        <begin position="21"/>
        <end position="75"/>
    </location>
</feature>
<reference evidence="3 4" key="1">
    <citation type="submission" date="2018-10" db="EMBL/GenBank/DDBJ databases">
        <title>Isolation, diversity and antibacterial activity of antinobacteria from the wheat rhizosphere soil.</title>
        <authorList>
            <person name="Sun T."/>
        </authorList>
    </citation>
    <scope>NUCLEOTIDE SEQUENCE [LARGE SCALE GENOMIC DNA]</scope>
    <source>
        <strain evidence="3 4">SJ-23</strain>
    </source>
</reference>
<feature type="compositionally biased region" description="Acidic residues" evidence="1">
    <location>
        <begin position="57"/>
        <end position="71"/>
    </location>
</feature>
<feature type="chain" id="PRO_5039347472" evidence="2">
    <location>
        <begin position="17"/>
        <end position="224"/>
    </location>
</feature>
<dbReference type="EMBL" id="RHHB01000013">
    <property type="protein sequence ID" value="RNB49890.1"/>
    <property type="molecule type" value="Genomic_DNA"/>
</dbReference>
<feature type="region of interest" description="Disordered" evidence="1">
    <location>
        <begin position="185"/>
        <end position="224"/>
    </location>
</feature>
<dbReference type="InterPro" id="IPR013783">
    <property type="entry name" value="Ig-like_fold"/>
</dbReference>
<evidence type="ECO:0000256" key="2">
    <source>
        <dbReference type="SAM" id="SignalP"/>
    </source>
</evidence>
<sequence>MAAALAGALVLVAALAGCGTPDPLETVADASSSPPETRTGADATATADPSAGSADDGASDADADAGGDDGGSEPVETNEVRLTWVETGGASSVSLVLGEDTPYQAIFEIATDATAAVLVESVGVEPGGDGVYSIASDGCTGVAVTAGAPCIVTVGFDPPAAGSYATTLVVTYAGGGRAELPVPIEVVDPDGADTGTGTGGDTGGDSGTGTGGETVQSTESAPPG</sequence>
<feature type="compositionally biased region" description="Polar residues" evidence="1">
    <location>
        <begin position="213"/>
        <end position="224"/>
    </location>
</feature>
<dbReference type="Gene3D" id="2.60.40.10">
    <property type="entry name" value="Immunoglobulins"/>
    <property type="match status" value="1"/>
</dbReference>
<evidence type="ECO:0000313" key="4">
    <source>
        <dbReference type="Proteomes" id="UP000275048"/>
    </source>
</evidence>
<feature type="signal peptide" evidence="2">
    <location>
        <begin position="1"/>
        <end position="16"/>
    </location>
</feature>
<organism evidence="3 4">
    <name type="scientific">Agromyces tardus</name>
    <dbReference type="NCBI Taxonomy" id="2583849"/>
    <lineage>
        <taxon>Bacteria</taxon>
        <taxon>Bacillati</taxon>
        <taxon>Actinomycetota</taxon>
        <taxon>Actinomycetes</taxon>
        <taxon>Micrococcales</taxon>
        <taxon>Microbacteriaceae</taxon>
        <taxon>Agromyces</taxon>
    </lineage>
</organism>
<name>A0A3M8AFJ0_9MICO</name>
<protein>
    <submittedName>
        <fullName evidence="3">Uncharacterized protein</fullName>
    </submittedName>
</protein>
<evidence type="ECO:0000313" key="3">
    <source>
        <dbReference type="EMBL" id="RNB49890.1"/>
    </source>
</evidence>
<dbReference type="GO" id="GO:0005975">
    <property type="term" value="P:carbohydrate metabolic process"/>
    <property type="evidence" value="ECO:0007669"/>
    <property type="project" value="UniProtKB-ARBA"/>
</dbReference>